<dbReference type="InterPro" id="IPR053192">
    <property type="entry name" value="Vacuole_Formation_Reg"/>
</dbReference>
<dbReference type="InterPro" id="IPR013083">
    <property type="entry name" value="Znf_RING/FYVE/PHD"/>
</dbReference>
<keyword evidence="2" id="KW-0677">Repeat</keyword>
<dbReference type="Proteomes" id="UP000187203">
    <property type="component" value="Unassembled WGS sequence"/>
</dbReference>
<dbReference type="Pfam" id="PF03107">
    <property type="entry name" value="C1_2"/>
    <property type="match status" value="6"/>
</dbReference>
<dbReference type="InterPro" id="IPR004146">
    <property type="entry name" value="DC1"/>
</dbReference>
<proteinExistence type="predicted"/>
<keyword evidence="1" id="KW-0479">Metal-binding</keyword>
<feature type="domain" description="Zinc finger PHD-type" evidence="5">
    <location>
        <begin position="600"/>
        <end position="665"/>
    </location>
</feature>
<dbReference type="InterPro" id="IPR001965">
    <property type="entry name" value="Znf_PHD"/>
</dbReference>
<dbReference type="OrthoDB" id="1596030at2759"/>
<evidence type="ECO:0000256" key="2">
    <source>
        <dbReference type="ARBA" id="ARBA00022737"/>
    </source>
</evidence>
<feature type="domain" description="Zinc finger PHD-type" evidence="5">
    <location>
        <begin position="430"/>
        <end position="488"/>
    </location>
</feature>
<feature type="domain" description="Zinc finger PHD-type" evidence="5">
    <location>
        <begin position="273"/>
        <end position="338"/>
    </location>
</feature>
<comment type="caution">
    <text evidence="6">The sequence shown here is derived from an EMBL/GenBank/DDBJ whole genome shotgun (WGS) entry which is preliminary data.</text>
</comment>
<dbReference type="PANTHER" id="PTHR32410">
    <property type="entry name" value="CYSTEINE/HISTIDINE-RICH C1 DOMAIN FAMILY PROTEIN"/>
    <property type="match status" value="1"/>
</dbReference>
<dbReference type="Gene3D" id="3.30.40.10">
    <property type="entry name" value="Zinc/RING finger domain, C3HC4 (zinc finger)"/>
    <property type="match status" value="1"/>
</dbReference>
<name>A0A1R3JRS0_9ROSI</name>
<evidence type="ECO:0000313" key="6">
    <source>
        <dbReference type="EMBL" id="OMO97387.1"/>
    </source>
</evidence>
<dbReference type="AlphaFoldDB" id="A0A1R3JRS0"/>
<dbReference type="SMART" id="SM00249">
    <property type="entry name" value="PHD"/>
    <property type="match status" value="3"/>
</dbReference>
<gene>
    <name evidence="6" type="ORF">COLO4_14647</name>
</gene>
<dbReference type="PANTHER" id="PTHR32410:SF163">
    <property type="entry name" value="DC1 DOMAIN-CONTAINING PROTEIN"/>
    <property type="match status" value="1"/>
</dbReference>
<reference evidence="7" key="1">
    <citation type="submission" date="2013-09" db="EMBL/GenBank/DDBJ databases">
        <title>Corchorus olitorius genome sequencing.</title>
        <authorList>
            <person name="Alam M."/>
            <person name="Haque M.S."/>
            <person name="Islam M.S."/>
            <person name="Emdad E.M."/>
            <person name="Islam M.M."/>
            <person name="Ahmed B."/>
            <person name="Halim A."/>
            <person name="Hossen Q.M.M."/>
            <person name="Hossain M.Z."/>
            <person name="Ahmed R."/>
            <person name="Khan M.M."/>
            <person name="Islam R."/>
            <person name="Rashid M.M."/>
            <person name="Khan S.A."/>
            <person name="Rahman M.S."/>
            <person name="Alam M."/>
            <person name="Yahiya A.S."/>
            <person name="Khan M.S."/>
            <person name="Azam M.S."/>
            <person name="Haque T."/>
            <person name="Lashkar M.Z.H."/>
            <person name="Akhand A.I."/>
            <person name="Morshed G."/>
            <person name="Roy S."/>
            <person name="Uddin K.S."/>
            <person name="Rabeya T."/>
            <person name="Hossain A.S."/>
            <person name="Chowdhury A."/>
            <person name="Snigdha A.R."/>
            <person name="Mortoza M.S."/>
            <person name="Matin S.A."/>
            <person name="Hoque S.M.E."/>
            <person name="Islam M.K."/>
            <person name="Roy D.K."/>
            <person name="Haider R."/>
            <person name="Moosa M.M."/>
            <person name="Elias S.M."/>
            <person name="Hasan A.M."/>
            <person name="Jahan S."/>
            <person name="Shafiuddin M."/>
            <person name="Mahmood N."/>
            <person name="Shommy N.S."/>
        </authorList>
    </citation>
    <scope>NUCLEOTIDE SEQUENCE [LARGE SCALE GENOMIC DNA]</scope>
    <source>
        <strain evidence="7">cv. O-4</strain>
    </source>
</reference>
<dbReference type="EMBL" id="AWUE01015448">
    <property type="protein sequence ID" value="OMO97387.1"/>
    <property type="molecule type" value="Genomic_DNA"/>
</dbReference>
<evidence type="ECO:0000313" key="7">
    <source>
        <dbReference type="Proteomes" id="UP000187203"/>
    </source>
</evidence>
<dbReference type="STRING" id="93759.A0A1R3JRS0"/>
<dbReference type="InterPro" id="IPR046349">
    <property type="entry name" value="C1-like_sf"/>
</dbReference>
<sequence length="696" mass="80079">MDGGGKGEMDGIGTLQYVGHEHPLVFVQDQQSASHDFCGCCWELTKGTPSYCCSLPECKFSLHKSCAELPPTIDHAFHPKHTLRLIAQIFLDGSEKLYCDFCGSLTGGFSYYCASCSFRLDLRCALLSLAENFLKSVHDHPLVLLEAQNFGFIDLHDYDDCRACKKPLSLPLYRCFHCDDNIFSLHKECAELPLQINHPYDRLHRLSFFPSPVSHQEECSCYSCKIIKWDGFVYRCSPCNLELTLEDVSAPQTISDTSHDHPWTLVPCPMSFTCDFCGLEGNGTPYICITCNLVVHMRCTSFPRTIRIARHRHPISHVYSLQQSGDDDRLYEECRICYDKVMARYGSYFCSAPNCNYIAHVHCATHRNIWDGTIVREGDEMSNEFDLNMITRVISEVSVGEDEMAMEIKHAFHRHNLMLSFKDQIMDDNICNGCMRPISSTHFYNCKKCSFFLHKSCAELPRVIGHPIHLHLLKLEKSEVTFFCSACDRLHDGFVYKCDNRDCRYKTFGFKLDIQCSLLPDSLMHPSHEQHRLFLSLDEYKGDCRGCPNRRITPAYRCTKRCDFAVDVRCLTLPQTVKYKYDKHPLTLAYYDNSDPNQIYCDVCEEERDSNNWFYYCAHCDNSAHQECALGPLPFIQIGSTCLTSSHEHVHLTFVDNIWDCPPCSICGKICYRQERWLHLAGRYIGAEQIVYLEFE</sequence>
<evidence type="ECO:0000256" key="3">
    <source>
        <dbReference type="ARBA" id="ARBA00022771"/>
    </source>
</evidence>
<organism evidence="6 7">
    <name type="scientific">Corchorus olitorius</name>
    <dbReference type="NCBI Taxonomy" id="93759"/>
    <lineage>
        <taxon>Eukaryota</taxon>
        <taxon>Viridiplantae</taxon>
        <taxon>Streptophyta</taxon>
        <taxon>Embryophyta</taxon>
        <taxon>Tracheophyta</taxon>
        <taxon>Spermatophyta</taxon>
        <taxon>Magnoliopsida</taxon>
        <taxon>eudicotyledons</taxon>
        <taxon>Gunneridae</taxon>
        <taxon>Pentapetalae</taxon>
        <taxon>rosids</taxon>
        <taxon>malvids</taxon>
        <taxon>Malvales</taxon>
        <taxon>Malvaceae</taxon>
        <taxon>Grewioideae</taxon>
        <taxon>Apeibeae</taxon>
        <taxon>Corchorus</taxon>
    </lineage>
</organism>
<keyword evidence="3" id="KW-0863">Zinc-finger</keyword>
<evidence type="ECO:0000259" key="5">
    <source>
        <dbReference type="SMART" id="SM00249"/>
    </source>
</evidence>
<dbReference type="SUPFAM" id="SSF57889">
    <property type="entry name" value="Cysteine-rich domain"/>
    <property type="match status" value="7"/>
</dbReference>
<dbReference type="GO" id="GO:0008270">
    <property type="term" value="F:zinc ion binding"/>
    <property type="evidence" value="ECO:0007669"/>
    <property type="project" value="UniProtKB-KW"/>
</dbReference>
<evidence type="ECO:0000256" key="4">
    <source>
        <dbReference type="ARBA" id="ARBA00022833"/>
    </source>
</evidence>
<protein>
    <submittedName>
        <fullName evidence="6">Zinc finger, PHD-type</fullName>
    </submittedName>
</protein>
<keyword evidence="7" id="KW-1185">Reference proteome</keyword>
<evidence type="ECO:0000256" key="1">
    <source>
        <dbReference type="ARBA" id="ARBA00022723"/>
    </source>
</evidence>
<accession>A0A1R3JRS0</accession>
<keyword evidence="4" id="KW-0862">Zinc</keyword>